<dbReference type="SUPFAM" id="SSF56112">
    <property type="entry name" value="Protein kinase-like (PK-like)"/>
    <property type="match status" value="1"/>
</dbReference>
<dbReference type="EMBL" id="JNFP01000039">
    <property type="protein sequence ID" value="KIA61878.1"/>
    <property type="molecule type" value="Genomic_DNA"/>
</dbReference>
<dbReference type="PANTHER" id="PTHR21310">
    <property type="entry name" value="AMINOGLYCOSIDE PHOSPHOTRANSFERASE-RELATED-RELATED"/>
    <property type="match status" value="1"/>
</dbReference>
<dbReference type="RefSeq" id="WP_043676724.1">
    <property type="nucleotide sequence ID" value="NZ_BDCI01000023.1"/>
</dbReference>
<evidence type="ECO:0000313" key="3">
    <source>
        <dbReference type="Proteomes" id="UP000031364"/>
    </source>
</evidence>
<protein>
    <submittedName>
        <fullName evidence="2">Phosphotransferase</fullName>
    </submittedName>
</protein>
<dbReference type="InterPro" id="IPR002575">
    <property type="entry name" value="Aminoglycoside_PTrfase"/>
</dbReference>
<evidence type="ECO:0000313" key="2">
    <source>
        <dbReference type="EMBL" id="KIA61878.1"/>
    </source>
</evidence>
<dbReference type="InterPro" id="IPR011009">
    <property type="entry name" value="Kinase-like_dom_sf"/>
</dbReference>
<sequence length="284" mass="30069">MDAVIEGHRELLERVLPGARLPELTVREGQFHYLVIGADRVVCLARTAAAAARLPLRAAALRAVAGLELVAAQGIAVPRLVDVSGDPPYLVMTRVGGEPLAATVLSDACAVESVARQCHALLSALCTAGADQQSALPLAPADRWTQFAADVRAELYPLMNAAGRARADRELAGLDTLPHRTDAVVHGDLGGENLLWDNDTHNPALRGVVDWDGVCLGDQAEDFAAIAASYGDEVFQTIMQMTEHAADLAARTAIIRGTFALQQALDAHRDGDADELADGLTGYR</sequence>
<dbReference type="Pfam" id="PF01636">
    <property type="entry name" value="APH"/>
    <property type="match status" value="1"/>
</dbReference>
<comment type="caution">
    <text evidence="2">The sequence shown here is derived from an EMBL/GenBank/DDBJ whole genome shotgun (WGS) entry which is preliminary data.</text>
</comment>
<dbReference type="Proteomes" id="UP000031364">
    <property type="component" value="Unassembled WGS sequence"/>
</dbReference>
<gene>
    <name evidence="2" type="ORF">FG87_28695</name>
</gene>
<evidence type="ECO:0000259" key="1">
    <source>
        <dbReference type="Pfam" id="PF01636"/>
    </source>
</evidence>
<proteinExistence type="predicted"/>
<reference evidence="2 3" key="1">
    <citation type="journal article" date="2014" name="Int. J. Syst. Evol. Microbiol.">
        <title>Nocardia vulneris sp. nov., isolated from wounds of human patients in North America.</title>
        <authorList>
            <person name="Lasker B.A."/>
            <person name="Bell M."/>
            <person name="Klenk H.P."/>
            <person name="Sproer C."/>
            <person name="Schumann C."/>
            <person name="Schumann P."/>
            <person name="Brown J.M."/>
        </authorList>
    </citation>
    <scope>NUCLEOTIDE SEQUENCE [LARGE SCALE GENOMIC DNA]</scope>
    <source>
        <strain evidence="2 3">W9851</strain>
    </source>
</reference>
<name>A0ABR4Z954_9NOCA</name>
<dbReference type="Gene3D" id="3.90.1200.10">
    <property type="match status" value="1"/>
</dbReference>
<organism evidence="2 3">
    <name type="scientific">Nocardia vulneris</name>
    <dbReference type="NCBI Taxonomy" id="1141657"/>
    <lineage>
        <taxon>Bacteria</taxon>
        <taxon>Bacillati</taxon>
        <taxon>Actinomycetota</taxon>
        <taxon>Actinomycetes</taxon>
        <taxon>Mycobacteriales</taxon>
        <taxon>Nocardiaceae</taxon>
        <taxon>Nocardia</taxon>
    </lineage>
</organism>
<keyword evidence="3" id="KW-1185">Reference proteome</keyword>
<accession>A0ABR4Z954</accession>
<feature type="domain" description="Aminoglycoside phosphotransferase" evidence="1">
    <location>
        <begin position="33"/>
        <end position="244"/>
    </location>
</feature>
<dbReference type="InterPro" id="IPR051678">
    <property type="entry name" value="AGP_Transferase"/>
</dbReference>